<dbReference type="PANTHER" id="PTHR43283">
    <property type="entry name" value="BETA-LACTAMASE-RELATED"/>
    <property type="match status" value="1"/>
</dbReference>
<evidence type="ECO:0000313" key="2">
    <source>
        <dbReference type="EMBL" id="RSH83853.1"/>
    </source>
</evidence>
<sequence length="230" mass="23851">MPATCQPGTAWMYGHGPDVAAYLIERAGALRLDEYLRANVFARAGVAPDEDPEGLGLAAVGGFNAHDGGDVCYGGHGAYVTVRAFVSVLESVLRDDRRVLSHEMVREMFRPQLEGTAEAALQAALEGPAGPAFGCGTSGSGRNWGLGGLLVGEDGDGGLGKGAMIWGWGHNTVWFIDPTNGVCGIASPQLLMPGDISVATQLKSAFRSHLGPVLKAAEISSANVRAESST</sequence>
<dbReference type="AlphaFoldDB" id="A0A427XYG3"/>
<keyword evidence="1" id="KW-0378">Hydrolase</keyword>
<dbReference type="InterPro" id="IPR050789">
    <property type="entry name" value="Diverse_Enzym_Activities"/>
</dbReference>
<dbReference type="PANTHER" id="PTHR43283:SF17">
    <property type="entry name" value="(LOVD), PUTATIVE (AFU_ORTHOLOGUE AFUA_5G00920)-RELATED"/>
    <property type="match status" value="1"/>
</dbReference>
<name>A0A427XYG3_9TREE</name>
<dbReference type="EMBL" id="RSCD01000023">
    <property type="protein sequence ID" value="RSH83853.1"/>
    <property type="molecule type" value="Genomic_DNA"/>
</dbReference>
<dbReference type="SUPFAM" id="SSF56601">
    <property type="entry name" value="beta-lactamase/transpeptidase-like"/>
    <property type="match status" value="1"/>
</dbReference>
<comment type="caution">
    <text evidence="2">The sequence shown here is derived from an EMBL/GenBank/DDBJ whole genome shotgun (WGS) entry which is preliminary data.</text>
</comment>
<evidence type="ECO:0008006" key="4">
    <source>
        <dbReference type="Google" id="ProtNLM"/>
    </source>
</evidence>
<dbReference type="GO" id="GO:0016787">
    <property type="term" value="F:hydrolase activity"/>
    <property type="evidence" value="ECO:0007669"/>
    <property type="project" value="UniProtKB-KW"/>
</dbReference>
<proteinExistence type="predicted"/>
<accession>A0A427XYG3</accession>
<gene>
    <name evidence="2" type="ORF">EHS25_005468</name>
</gene>
<dbReference type="Proteomes" id="UP000279259">
    <property type="component" value="Unassembled WGS sequence"/>
</dbReference>
<dbReference type="InterPro" id="IPR012338">
    <property type="entry name" value="Beta-lactam/transpept-like"/>
</dbReference>
<organism evidence="2 3">
    <name type="scientific">Saitozyma podzolica</name>
    <dbReference type="NCBI Taxonomy" id="1890683"/>
    <lineage>
        <taxon>Eukaryota</taxon>
        <taxon>Fungi</taxon>
        <taxon>Dikarya</taxon>
        <taxon>Basidiomycota</taxon>
        <taxon>Agaricomycotina</taxon>
        <taxon>Tremellomycetes</taxon>
        <taxon>Tremellales</taxon>
        <taxon>Trimorphomycetaceae</taxon>
        <taxon>Saitozyma</taxon>
    </lineage>
</organism>
<dbReference type="Gene3D" id="3.40.710.10">
    <property type="entry name" value="DD-peptidase/beta-lactamase superfamily"/>
    <property type="match status" value="1"/>
</dbReference>
<evidence type="ECO:0000256" key="1">
    <source>
        <dbReference type="ARBA" id="ARBA00022801"/>
    </source>
</evidence>
<evidence type="ECO:0000313" key="3">
    <source>
        <dbReference type="Proteomes" id="UP000279259"/>
    </source>
</evidence>
<keyword evidence="3" id="KW-1185">Reference proteome</keyword>
<dbReference type="STRING" id="1890683.A0A427XYG3"/>
<dbReference type="OrthoDB" id="428260at2759"/>
<protein>
    <recommendedName>
        <fullName evidence="4">Beta-lactamase-related domain-containing protein</fullName>
    </recommendedName>
</protein>
<reference evidence="2 3" key="1">
    <citation type="submission" date="2018-11" db="EMBL/GenBank/DDBJ databases">
        <title>Genome sequence of Saitozyma podzolica DSM 27192.</title>
        <authorList>
            <person name="Aliyu H."/>
            <person name="Gorte O."/>
            <person name="Ochsenreither K."/>
        </authorList>
    </citation>
    <scope>NUCLEOTIDE SEQUENCE [LARGE SCALE GENOMIC DNA]</scope>
    <source>
        <strain evidence="2 3">DSM 27192</strain>
    </source>
</reference>